<dbReference type="Proteomes" id="UP000243799">
    <property type="component" value="Unassembled WGS sequence"/>
</dbReference>
<feature type="region of interest" description="Disordered" evidence="2">
    <location>
        <begin position="396"/>
        <end position="415"/>
    </location>
</feature>
<evidence type="ECO:0000256" key="2">
    <source>
        <dbReference type="SAM" id="MobiDB-lite"/>
    </source>
</evidence>
<comment type="similarity">
    <text evidence="1">Belongs to the PrpD family.</text>
</comment>
<dbReference type="InterPro" id="IPR045337">
    <property type="entry name" value="MmgE_PrpD_C"/>
</dbReference>
<feature type="domain" description="MmgE/PrpD N-terminal" evidence="3">
    <location>
        <begin position="8"/>
        <end position="249"/>
    </location>
</feature>
<dbReference type="InterPro" id="IPR005656">
    <property type="entry name" value="MmgE_PrpD"/>
</dbReference>
<dbReference type="EMBL" id="FOKG01000014">
    <property type="protein sequence ID" value="SFB49567.1"/>
    <property type="molecule type" value="Genomic_DNA"/>
</dbReference>
<protein>
    <submittedName>
        <fullName evidence="5">2-methylcitrate dehydratase PrpD</fullName>
    </submittedName>
</protein>
<dbReference type="SUPFAM" id="SSF103378">
    <property type="entry name" value="2-methylcitrate dehydratase PrpD"/>
    <property type="match status" value="1"/>
</dbReference>
<dbReference type="GO" id="GO:0016829">
    <property type="term" value="F:lyase activity"/>
    <property type="evidence" value="ECO:0007669"/>
    <property type="project" value="InterPro"/>
</dbReference>
<evidence type="ECO:0000256" key="1">
    <source>
        <dbReference type="ARBA" id="ARBA00006174"/>
    </source>
</evidence>
<dbReference type="InterPro" id="IPR045336">
    <property type="entry name" value="MmgE_PrpD_N"/>
</dbReference>
<name>A0A1I1BHE7_9PSEU</name>
<dbReference type="PANTHER" id="PTHR16943:SF8">
    <property type="entry name" value="2-METHYLCITRATE DEHYDRATASE"/>
    <property type="match status" value="1"/>
</dbReference>
<dbReference type="InterPro" id="IPR042183">
    <property type="entry name" value="MmgE/PrpD_sf_1"/>
</dbReference>
<accession>A0A1I1BHE7</accession>
<gene>
    <name evidence="5" type="ORF">SAMN05216266_11462</name>
</gene>
<organism evidence="5 6">
    <name type="scientific">Amycolatopsis marina</name>
    <dbReference type="NCBI Taxonomy" id="490629"/>
    <lineage>
        <taxon>Bacteria</taxon>
        <taxon>Bacillati</taxon>
        <taxon>Actinomycetota</taxon>
        <taxon>Actinomycetes</taxon>
        <taxon>Pseudonocardiales</taxon>
        <taxon>Pseudonocardiaceae</taxon>
        <taxon>Amycolatopsis</taxon>
    </lineage>
</organism>
<keyword evidence="6" id="KW-1185">Reference proteome</keyword>
<dbReference type="AlphaFoldDB" id="A0A1I1BHE7"/>
<evidence type="ECO:0000313" key="5">
    <source>
        <dbReference type="EMBL" id="SFB49567.1"/>
    </source>
</evidence>
<evidence type="ECO:0000259" key="4">
    <source>
        <dbReference type="Pfam" id="PF19305"/>
    </source>
</evidence>
<dbReference type="Pfam" id="PF03972">
    <property type="entry name" value="MmgE_PrpD_N"/>
    <property type="match status" value="1"/>
</dbReference>
<dbReference type="RefSeq" id="WP_177242734.1">
    <property type="nucleotide sequence ID" value="NZ_FOKG01000014.1"/>
</dbReference>
<dbReference type="InterPro" id="IPR042188">
    <property type="entry name" value="MmgE/PrpD_sf_2"/>
</dbReference>
<evidence type="ECO:0000259" key="3">
    <source>
        <dbReference type="Pfam" id="PF03972"/>
    </source>
</evidence>
<dbReference type="Gene3D" id="3.30.1330.120">
    <property type="entry name" value="2-methylcitrate dehydratase PrpD"/>
    <property type="match status" value="1"/>
</dbReference>
<dbReference type="STRING" id="490629.SAMN05216266_11462"/>
<evidence type="ECO:0000313" key="6">
    <source>
        <dbReference type="Proteomes" id="UP000243799"/>
    </source>
</evidence>
<dbReference type="Gene3D" id="1.10.4100.10">
    <property type="entry name" value="2-methylcitrate dehydratase PrpD"/>
    <property type="match status" value="1"/>
</dbReference>
<proteinExistence type="inferred from homology"/>
<reference evidence="6" key="1">
    <citation type="submission" date="2016-10" db="EMBL/GenBank/DDBJ databases">
        <authorList>
            <person name="Varghese N."/>
            <person name="Submissions S."/>
        </authorList>
    </citation>
    <scope>NUCLEOTIDE SEQUENCE [LARGE SCALE GENOMIC DNA]</scope>
    <source>
        <strain evidence="6">CGMCC 4.3568</strain>
    </source>
</reference>
<sequence>MQQPTVAEHIGEFAAQLRFEDLPVDVVEHAQHLVLDSVGVAFCAANEPFAERARRALGLLGDGTQPVLALPDRLSPRDAAMLNGILIHGHDFDDTHIGSIVHVSASALPSAIASAIMNDRTTREMLVGYVLGVEVSARIGLAAHGGFHEVGFHPTGLAGAFGAAVTAGKLAGLDAQGIAGAQQVVGSMASGILEFLDDGAWTKRLHPGWASSSALTAAAFAGAGWPGPRRVYEGRYGLYATHLAGKDWDAEAITAGLGDHWELLATAVKPYPSCHFTHGFADAVLALRSAAGFAAEDVEHIRCLIHPTAAAAVCEPLERKRRPHDLYDAKFSVPYVVGACLSRGKLTLAEFTDDSLDDPAIHKLADRVDVADDPDSRFPQAYSAAVEITLRDGRRLNRREPVNRGHPERPLSHQEIQDKFTANMRAVGDEQLIQRVRDVVRDLGSDHSALEFAEACSAAPAAGGGEVL</sequence>
<dbReference type="InterPro" id="IPR036148">
    <property type="entry name" value="MmgE/PrpD_sf"/>
</dbReference>
<dbReference type="Pfam" id="PF19305">
    <property type="entry name" value="MmgE_PrpD_C"/>
    <property type="match status" value="1"/>
</dbReference>
<feature type="domain" description="MmgE/PrpD C-terminal" evidence="4">
    <location>
        <begin position="271"/>
        <end position="441"/>
    </location>
</feature>
<dbReference type="PANTHER" id="PTHR16943">
    <property type="entry name" value="2-METHYLCITRATE DEHYDRATASE-RELATED"/>
    <property type="match status" value="1"/>
</dbReference>